<dbReference type="InterPro" id="IPR038315">
    <property type="entry name" value="FliS_cochap_sf"/>
</dbReference>
<reference evidence="1 2" key="1">
    <citation type="submission" date="2018-04" db="EMBL/GenBank/DDBJ databases">
        <title>Novel Campyloabacter and Helicobacter Species and Strains.</title>
        <authorList>
            <person name="Mannion A.J."/>
            <person name="Shen Z."/>
            <person name="Fox J.G."/>
        </authorList>
    </citation>
    <scope>NUCLEOTIDE SEQUENCE [LARGE SCALE GENOMIC DNA]</scope>
    <source>
        <strain evidence="1 2">MIT 17-337</strain>
    </source>
</reference>
<dbReference type="Proteomes" id="UP000256379">
    <property type="component" value="Unassembled WGS sequence"/>
</dbReference>
<evidence type="ECO:0000313" key="1">
    <source>
        <dbReference type="EMBL" id="RDU64075.1"/>
    </source>
</evidence>
<evidence type="ECO:0000313" key="2">
    <source>
        <dbReference type="Proteomes" id="UP000256379"/>
    </source>
</evidence>
<comment type="caution">
    <text evidence="1">The sequence shown here is derived from an EMBL/GenBank/DDBJ whole genome shotgun (WGS) entry which is preliminary data.</text>
</comment>
<dbReference type="Gene3D" id="3.30.1120.180">
    <property type="entry name" value="Flagellar FLiS export co-chaperone, HP1076"/>
    <property type="match status" value="1"/>
</dbReference>
<dbReference type="AlphaFoldDB" id="A0A3D8IGF6"/>
<dbReference type="OrthoDB" id="5321935at2"/>
<sequence length="188" mass="20938">MDRMLQTFKKHLNGLDNIEEIMLNATKQSKIQTHRFGEGIKAANELVGCLQILSSKLNKLQVIVAKIEFSLEEDPTNPANVNMSEILISQAKDLIANTKFVDRELFDTELSASMGNRNVVFEMASPLPFVEKKDFVALNQYIDSKKEEIKACMEAIRALSDTSPSMTDVSIGNLRGKTIGEALKIGNF</sequence>
<keyword evidence="2" id="KW-1185">Reference proteome</keyword>
<gene>
    <name evidence="1" type="ORF">CQA53_08020</name>
</gene>
<proteinExistence type="predicted"/>
<protein>
    <submittedName>
        <fullName evidence="1">Uncharacterized protein</fullName>
    </submittedName>
</protein>
<organism evidence="1 2">
    <name type="scientific">Helicobacter didelphidarum</name>
    <dbReference type="NCBI Taxonomy" id="2040648"/>
    <lineage>
        <taxon>Bacteria</taxon>
        <taxon>Pseudomonadati</taxon>
        <taxon>Campylobacterota</taxon>
        <taxon>Epsilonproteobacteria</taxon>
        <taxon>Campylobacterales</taxon>
        <taxon>Helicobacteraceae</taxon>
        <taxon>Helicobacter</taxon>
    </lineage>
</organism>
<name>A0A3D8IGF6_9HELI</name>
<dbReference type="Pfam" id="PF16522">
    <property type="entry name" value="FliS_cochap"/>
    <property type="match status" value="1"/>
</dbReference>
<accession>A0A3D8IGF6</accession>
<dbReference type="InterPro" id="IPR032411">
    <property type="entry name" value="FliS_cochap"/>
</dbReference>
<dbReference type="RefSeq" id="WP_115543488.1">
    <property type="nucleotide sequence ID" value="NZ_NXLQ01000020.1"/>
</dbReference>
<dbReference type="EMBL" id="NXLQ01000020">
    <property type="protein sequence ID" value="RDU64075.1"/>
    <property type="molecule type" value="Genomic_DNA"/>
</dbReference>